<dbReference type="Proteomes" id="UP000887567">
    <property type="component" value="Unplaced"/>
</dbReference>
<sequence>MAQDLLMSIARENFGRTKYIPVLHGRSESVQPTALILKQNRPWWKKPFHHSELKILSKLEKYVVDVYQKGFREKAESSVIRIEKRLQKKEIAEVKQKHELTLKATEGVSLECTSNCNLGDLELGMMDEEYYEDTDLREILQSGLLCKDKMEPYLKHKLYIVTSVVYSSMFRIVGKRESSFDLSGRVNLKTKFGGWVGKIGSVGGRCSSINCKSAMVTRKKKAPIFFTVCPVKYDESTGKLRISENHFVGNVVARGLTHVKLQKREDSFEDLLNVIEDSEDGEFGTESELFNIPDLETKLEAIKKLLLSTDSREERENLIVKYLYMFESLLSGTGRRLFLNSDYNMCQLHEEGFLKQIGLKLDDSTVTASDNLLQDIQEYGLILKFISGLFSKTGSIKIERD</sequence>
<name>A0A913YGR7_EXADI</name>
<dbReference type="OMA" id="LTEEYYY"/>
<evidence type="ECO:0000313" key="2">
    <source>
        <dbReference type="Proteomes" id="UP000887567"/>
    </source>
</evidence>
<keyword evidence="2" id="KW-1185">Reference proteome</keyword>
<dbReference type="GeneID" id="110236892"/>
<dbReference type="EnsemblMetazoa" id="XM_028658417.1">
    <property type="protein sequence ID" value="XP_028514218.1"/>
    <property type="gene ID" value="LOC110236892"/>
</dbReference>
<proteinExistence type="predicted"/>
<dbReference type="AlphaFoldDB" id="A0A913YGR7"/>
<dbReference type="RefSeq" id="XP_028514217.1">
    <property type="nucleotide sequence ID" value="XM_028658416.1"/>
</dbReference>
<protein>
    <submittedName>
        <fullName evidence="1">Uncharacterized protein</fullName>
    </submittedName>
</protein>
<dbReference type="OrthoDB" id="5984734at2759"/>
<dbReference type="EnsemblMetazoa" id="XM_028658416.1">
    <property type="protein sequence ID" value="XP_028514217.1"/>
    <property type="gene ID" value="LOC110236892"/>
</dbReference>
<reference evidence="1" key="1">
    <citation type="submission" date="2022-11" db="UniProtKB">
        <authorList>
            <consortium name="EnsemblMetazoa"/>
        </authorList>
    </citation>
    <scope>IDENTIFICATION</scope>
</reference>
<dbReference type="RefSeq" id="XP_028514218.1">
    <property type="nucleotide sequence ID" value="XM_028658417.1"/>
</dbReference>
<organism evidence="1 2">
    <name type="scientific">Exaiptasia diaphana</name>
    <name type="common">Tropical sea anemone</name>
    <name type="synonym">Aiptasia pulchella</name>
    <dbReference type="NCBI Taxonomy" id="2652724"/>
    <lineage>
        <taxon>Eukaryota</taxon>
        <taxon>Metazoa</taxon>
        <taxon>Cnidaria</taxon>
        <taxon>Anthozoa</taxon>
        <taxon>Hexacorallia</taxon>
        <taxon>Actiniaria</taxon>
        <taxon>Aiptasiidae</taxon>
        <taxon>Exaiptasia</taxon>
    </lineage>
</organism>
<evidence type="ECO:0000313" key="1">
    <source>
        <dbReference type="EnsemblMetazoa" id="XP_028514218.1"/>
    </source>
</evidence>
<dbReference type="KEGG" id="epa:110236892"/>
<accession>A0A913YGR7</accession>